<dbReference type="SUPFAM" id="SSF51735">
    <property type="entry name" value="NAD(P)-binding Rossmann-fold domains"/>
    <property type="match status" value="1"/>
</dbReference>
<dbReference type="SMART" id="SM00829">
    <property type="entry name" value="PKS_ER"/>
    <property type="match status" value="1"/>
</dbReference>
<sequence length="387" mass="42011">MLTESALADFNNSLSGSGDMNKLCRQVSIESPGPIIKDCVFSFEVPVPEVPAEGARIRVVCAGACYRIRNRSPSVSSISSVEDSAYSPAHHGVRDGALFPGYEVAGVVDALGSEASSSTELRVGSRVVLYPYDGIPHGYAEYIVVPSLDYLVPVPDNLPLGVAAMLPTGALLAKNAVVTAHKHVMQLFEDRAADHIVRILIVGTGGLALWALRIAQHHFKAPEYIDRVTITVATLKDEGLVRTSAELKRVNLVQWNEDLYEKQLIERTKNACNGLVDIVIDFGTTSRSLHRSLQCLNSGGVVLVSEEVADRLLPKFSRLIQQTNQKIEAVANGSIEQLQNLVKYVAAGDIVPPPHTEFSADEASKVIEKLCHSEISGRAILRFHDIQ</sequence>
<dbReference type="GO" id="GO:0016491">
    <property type="term" value="F:oxidoreductase activity"/>
    <property type="evidence" value="ECO:0007669"/>
    <property type="project" value="UniProtKB-KW"/>
</dbReference>
<dbReference type="PANTHER" id="PTHR43401:SF2">
    <property type="entry name" value="L-THREONINE 3-DEHYDROGENASE"/>
    <property type="match status" value="1"/>
</dbReference>
<dbReference type="SUPFAM" id="SSF50129">
    <property type="entry name" value="GroES-like"/>
    <property type="match status" value="1"/>
</dbReference>
<dbReference type="FunFam" id="3.40.50.720:FF:000405">
    <property type="entry name" value="Uncharacterized protein, isoform A"/>
    <property type="match status" value="1"/>
</dbReference>
<dbReference type="Pfam" id="PF08240">
    <property type="entry name" value="ADH_N"/>
    <property type="match status" value="1"/>
</dbReference>
<evidence type="ECO:0000259" key="4">
    <source>
        <dbReference type="SMART" id="SM00829"/>
    </source>
</evidence>
<dbReference type="PANTHER" id="PTHR43401">
    <property type="entry name" value="L-THREONINE 3-DEHYDROGENASE"/>
    <property type="match status" value="1"/>
</dbReference>
<feature type="domain" description="Enoyl reductase (ER)" evidence="4">
    <location>
        <begin position="38"/>
        <end position="381"/>
    </location>
</feature>
<dbReference type="Gene3D" id="3.90.180.10">
    <property type="entry name" value="Medium-chain alcohol dehydrogenases, catalytic domain"/>
    <property type="match status" value="1"/>
</dbReference>
<dbReference type="Proteomes" id="UP001152799">
    <property type="component" value="Chromosome 1"/>
</dbReference>
<evidence type="ECO:0000256" key="2">
    <source>
        <dbReference type="ARBA" id="ARBA00022833"/>
    </source>
</evidence>
<dbReference type="InterPro" id="IPR036291">
    <property type="entry name" value="NAD(P)-bd_dom_sf"/>
</dbReference>
<dbReference type="EMBL" id="OU892277">
    <property type="protein sequence ID" value="CAG9759265.1"/>
    <property type="molecule type" value="Genomic_DNA"/>
</dbReference>
<dbReference type="InterPro" id="IPR011032">
    <property type="entry name" value="GroES-like_sf"/>
</dbReference>
<dbReference type="OrthoDB" id="1879366at2759"/>
<keyword evidence="6" id="KW-1185">Reference proteome</keyword>
<keyword evidence="3" id="KW-0560">Oxidoreductase</keyword>
<name>A0A9N9QIP5_9CUCU</name>
<proteinExistence type="predicted"/>
<dbReference type="Pfam" id="PF13602">
    <property type="entry name" value="ADH_zinc_N_2"/>
    <property type="match status" value="1"/>
</dbReference>
<gene>
    <name evidence="5" type="ORF">CEUTPL_LOCUS18</name>
</gene>
<evidence type="ECO:0000256" key="1">
    <source>
        <dbReference type="ARBA" id="ARBA00022723"/>
    </source>
</evidence>
<evidence type="ECO:0000313" key="5">
    <source>
        <dbReference type="EMBL" id="CAG9759265.1"/>
    </source>
</evidence>
<keyword evidence="2" id="KW-0862">Zinc</keyword>
<dbReference type="InterPro" id="IPR013154">
    <property type="entry name" value="ADH-like_N"/>
</dbReference>
<reference evidence="5" key="1">
    <citation type="submission" date="2022-01" db="EMBL/GenBank/DDBJ databases">
        <authorList>
            <person name="King R."/>
        </authorList>
    </citation>
    <scope>NUCLEOTIDE SEQUENCE</scope>
</reference>
<protein>
    <recommendedName>
        <fullName evidence="4">Enoyl reductase (ER) domain-containing protein</fullName>
    </recommendedName>
</protein>
<dbReference type="InterPro" id="IPR050129">
    <property type="entry name" value="Zn_alcohol_dh"/>
</dbReference>
<evidence type="ECO:0000313" key="6">
    <source>
        <dbReference type="Proteomes" id="UP001152799"/>
    </source>
</evidence>
<dbReference type="InterPro" id="IPR020843">
    <property type="entry name" value="ER"/>
</dbReference>
<dbReference type="Gene3D" id="3.40.50.720">
    <property type="entry name" value="NAD(P)-binding Rossmann-like Domain"/>
    <property type="match status" value="1"/>
</dbReference>
<dbReference type="AlphaFoldDB" id="A0A9N9QIP5"/>
<evidence type="ECO:0000256" key="3">
    <source>
        <dbReference type="ARBA" id="ARBA00023002"/>
    </source>
</evidence>
<dbReference type="GO" id="GO:0046872">
    <property type="term" value="F:metal ion binding"/>
    <property type="evidence" value="ECO:0007669"/>
    <property type="project" value="UniProtKB-KW"/>
</dbReference>
<organism evidence="5 6">
    <name type="scientific">Ceutorhynchus assimilis</name>
    <name type="common">cabbage seed weevil</name>
    <dbReference type="NCBI Taxonomy" id="467358"/>
    <lineage>
        <taxon>Eukaryota</taxon>
        <taxon>Metazoa</taxon>
        <taxon>Ecdysozoa</taxon>
        <taxon>Arthropoda</taxon>
        <taxon>Hexapoda</taxon>
        <taxon>Insecta</taxon>
        <taxon>Pterygota</taxon>
        <taxon>Neoptera</taxon>
        <taxon>Endopterygota</taxon>
        <taxon>Coleoptera</taxon>
        <taxon>Polyphaga</taxon>
        <taxon>Cucujiformia</taxon>
        <taxon>Curculionidae</taxon>
        <taxon>Ceutorhynchinae</taxon>
        <taxon>Ceutorhynchus</taxon>
    </lineage>
</organism>
<keyword evidence="1" id="KW-0479">Metal-binding</keyword>
<accession>A0A9N9QIP5</accession>
<dbReference type="FunFam" id="3.90.180.10:FF:000041">
    <property type="entry name" value="Uncharacterized protein, isoform B"/>
    <property type="match status" value="1"/>
</dbReference>